<evidence type="ECO:0000313" key="3">
    <source>
        <dbReference type="Proteomes" id="UP001500575"/>
    </source>
</evidence>
<feature type="region of interest" description="Disordered" evidence="1">
    <location>
        <begin position="50"/>
        <end position="98"/>
    </location>
</feature>
<dbReference type="RefSeq" id="WP_344301998.1">
    <property type="nucleotide sequence ID" value="NZ_BAAAQQ010000002.1"/>
</dbReference>
<reference evidence="2 3" key="1">
    <citation type="journal article" date="2019" name="Int. J. Syst. Evol. Microbiol.">
        <title>The Global Catalogue of Microorganisms (GCM) 10K type strain sequencing project: providing services to taxonomists for standard genome sequencing and annotation.</title>
        <authorList>
            <consortium name="The Broad Institute Genomics Platform"/>
            <consortium name="The Broad Institute Genome Sequencing Center for Infectious Disease"/>
            <person name="Wu L."/>
            <person name="Ma J."/>
        </authorList>
    </citation>
    <scope>NUCLEOTIDE SEQUENCE [LARGE SCALE GENOMIC DNA]</scope>
    <source>
        <strain evidence="2 3">JCM 16021</strain>
    </source>
</reference>
<accession>A0ABN2XQF8</accession>
<gene>
    <name evidence="2" type="ORF">GCM10009843_04670</name>
</gene>
<evidence type="ECO:0000313" key="2">
    <source>
        <dbReference type="EMBL" id="GAA2115365.1"/>
    </source>
</evidence>
<protein>
    <submittedName>
        <fullName evidence="2">Uncharacterized protein</fullName>
    </submittedName>
</protein>
<dbReference type="EMBL" id="BAAAQQ010000002">
    <property type="protein sequence ID" value="GAA2115365.1"/>
    <property type="molecule type" value="Genomic_DNA"/>
</dbReference>
<comment type="caution">
    <text evidence="2">The sequence shown here is derived from an EMBL/GenBank/DDBJ whole genome shotgun (WGS) entry which is preliminary data.</text>
</comment>
<sequence length="216" mass="21617">MAEPEELDETAPAVSLGDGARHGGLSASAWAAVAALGAAAITGAVTLTTHFLPPPETPDPQSVAAASTSDAGSDDDEPTSDQPSAATPSATATAMATAGSAPRSALLDELTGTWSGPARSGVQKFTMTLVVTSDCVEGGPCGTLTTDLLPCVGNITLVKIDDGPAFDFATGSFSSDSSSSCKLRLEGGDYFTLGDDVLSYATGYDGGLRGTLHRVD</sequence>
<proteinExistence type="predicted"/>
<evidence type="ECO:0000256" key="1">
    <source>
        <dbReference type="SAM" id="MobiDB-lite"/>
    </source>
</evidence>
<feature type="compositionally biased region" description="Low complexity" evidence="1">
    <location>
        <begin position="62"/>
        <end position="71"/>
    </location>
</feature>
<name>A0ABN2XQF8_9ACTN</name>
<dbReference type="Proteomes" id="UP001500575">
    <property type="component" value="Unassembled WGS sequence"/>
</dbReference>
<keyword evidence="3" id="KW-1185">Reference proteome</keyword>
<organism evidence="2 3">
    <name type="scientific">Nocardioides bigeumensis</name>
    <dbReference type="NCBI Taxonomy" id="433657"/>
    <lineage>
        <taxon>Bacteria</taxon>
        <taxon>Bacillati</taxon>
        <taxon>Actinomycetota</taxon>
        <taxon>Actinomycetes</taxon>
        <taxon>Propionibacteriales</taxon>
        <taxon>Nocardioidaceae</taxon>
        <taxon>Nocardioides</taxon>
    </lineage>
</organism>
<feature type="compositionally biased region" description="Low complexity" evidence="1">
    <location>
        <begin position="80"/>
        <end position="98"/>
    </location>
</feature>